<keyword evidence="6" id="KW-1185">Reference proteome</keyword>
<protein>
    <submittedName>
        <fullName evidence="5">Response regulator containing a CheY-like receiver domain and an HTH DNA-binding domain</fullName>
    </submittedName>
</protein>
<dbReference type="PANTHER" id="PTHR45632">
    <property type="entry name" value="LD33804P"/>
    <property type="match status" value="1"/>
</dbReference>
<dbReference type="InterPro" id="IPR000792">
    <property type="entry name" value="Tscrpt_reg_LuxR_C"/>
</dbReference>
<keyword evidence="3" id="KW-1133">Transmembrane helix</keyword>
<dbReference type="Pfam" id="PF01344">
    <property type="entry name" value="Kelch_1"/>
    <property type="match status" value="1"/>
</dbReference>
<sequence>MDYNQDMAEENGLSERERDILRLVATGASNKEIAQTLVISPNTVKVHLRNIFAKIGVVSRTEATLYALRVGLIESPAATPITPEELQPAPEDAISLPAEENAALPWTRRLRWAGLITLTLVAIFAMVVFGGRALGLPLFLTPTPLNPVMASTASQPLNRWEILTALPQPLDYAAATVYETNLYLIAGRVDSTPSGAVYSYDTVAQKWSTLAAKPTPVSEVQAALLGEMIYVPGGLTADGKSSAVVERFDPRSNTWKNAAPLPAPRSAYALTSLEGKLYLFGGWDGQEYRNDLFIYDPAEDRWTQGSSMPYPAGDLAAVSSNGKIYLLGGTSDGTTPLDKVLAYYPQRDLDDEDPWETHTAIPQARYASAATALGDLIFLFGGSAGSDNSNLPGVQYRPQREEWSVLDDPLQSIGIGAAAVGLENYIYVFGPGITFQRYQAIYTITIPVIKK</sequence>
<dbReference type="OrthoDB" id="1806906at2"/>
<dbReference type="SUPFAM" id="SSF117281">
    <property type="entry name" value="Kelch motif"/>
    <property type="match status" value="1"/>
</dbReference>
<keyword evidence="5" id="KW-0238">DNA-binding</keyword>
<dbReference type="Proteomes" id="UP000055060">
    <property type="component" value="Unassembled WGS sequence"/>
</dbReference>
<dbReference type="SUPFAM" id="SSF46894">
    <property type="entry name" value="C-terminal effector domain of the bipartite response regulators"/>
    <property type="match status" value="1"/>
</dbReference>
<gene>
    <name evidence="5" type="ORF">LARV_03138</name>
</gene>
<keyword evidence="3" id="KW-0472">Membrane</keyword>
<keyword evidence="1" id="KW-0880">Kelch repeat</keyword>
<dbReference type="CDD" id="cd06170">
    <property type="entry name" value="LuxR_C_like"/>
    <property type="match status" value="1"/>
</dbReference>
<evidence type="ECO:0000256" key="2">
    <source>
        <dbReference type="ARBA" id="ARBA00022737"/>
    </source>
</evidence>
<dbReference type="STRING" id="360412.LARV_03138"/>
<evidence type="ECO:0000256" key="1">
    <source>
        <dbReference type="ARBA" id="ARBA00022441"/>
    </source>
</evidence>
<organism evidence="5">
    <name type="scientific">Longilinea arvoryzae</name>
    <dbReference type="NCBI Taxonomy" id="360412"/>
    <lineage>
        <taxon>Bacteria</taxon>
        <taxon>Bacillati</taxon>
        <taxon>Chloroflexota</taxon>
        <taxon>Anaerolineae</taxon>
        <taxon>Anaerolineales</taxon>
        <taxon>Anaerolineaceae</taxon>
        <taxon>Longilinea</taxon>
    </lineage>
</organism>
<evidence type="ECO:0000256" key="3">
    <source>
        <dbReference type="SAM" id="Phobius"/>
    </source>
</evidence>
<feature type="domain" description="HTH luxR-type" evidence="4">
    <location>
        <begin position="6"/>
        <end position="71"/>
    </location>
</feature>
<dbReference type="PANTHER" id="PTHR45632:SF3">
    <property type="entry name" value="KELCH-LIKE PROTEIN 32"/>
    <property type="match status" value="1"/>
</dbReference>
<dbReference type="InterPro" id="IPR036388">
    <property type="entry name" value="WH-like_DNA-bd_sf"/>
</dbReference>
<dbReference type="Pfam" id="PF00196">
    <property type="entry name" value="GerE"/>
    <property type="match status" value="1"/>
</dbReference>
<dbReference type="RefSeq" id="WP_075074539.1">
    <property type="nucleotide sequence ID" value="NZ_DF967972.1"/>
</dbReference>
<dbReference type="PRINTS" id="PR00038">
    <property type="entry name" value="HTHLUXR"/>
</dbReference>
<dbReference type="InterPro" id="IPR015915">
    <property type="entry name" value="Kelch-typ_b-propeller"/>
</dbReference>
<dbReference type="GO" id="GO:0006355">
    <property type="term" value="P:regulation of DNA-templated transcription"/>
    <property type="evidence" value="ECO:0007669"/>
    <property type="project" value="InterPro"/>
</dbReference>
<evidence type="ECO:0000313" key="5">
    <source>
        <dbReference type="EMBL" id="GAP15353.1"/>
    </source>
</evidence>
<reference evidence="5" key="1">
    <citation type="submission" date="2015-07" db="EMBL/GenBank/DDBJ databases">
        <title>Draft Genome Sequences of Anaerolinea thermolimosa IMO-1, Bellilinea caldifistulae GOMI-1, Leptolinea tardivitalis YMTK-2, Levilinea saccharolytica KIBI-1,Longilinea arvoryzae KOME-1, Previously Described as Members of the Anaerolineaceae (Chloroflexi).</title>
        <authorList>
            <person name="Sekiguchi Y."/>
            <person name="Ohashi A."/>
            <person name="Matsuura N."/>
            <person name="Tourlousse M.D."/>
        </authorList>
    </citation>
    <scope>NUCLEOTIDE SEQUENCE [LARGE SCALE GENOMIC DNA]</scope>
    <source>
        <strain evidence="5">KOME-1</strain>
    </source>
</reference>
<evidence type="ECO:0000259" key="4">
    <source>
        <dbReference type="PROSITE" id="PS50043"/>
    </source>
</evidence>
<dbReference type="EMBL" id="DF967972">
    <property type="protein sequence ID" value="GAP15353.1"/>
    <property type="molecule type" value="Genomic_DNA"/>
</dbReference>
<dbReference type="Gene3D" id="1.10.10.10">
    <property type="entry name" value="Winged helix-like DNA-binding domain superfamily/Winged helix DNA-binding domain"/>
    <property type="match status" value="1"/>
</dbReference>
<dbReference type="SMART" id="SM00421">
    <property type="entry name" value="HTH_LUXR"/>
    <property type="match status" value="1"/>
</dbReference>
<dbReference type="AlphaFoldDB" id="A0A0S7BID1"/>
<dbReference type="SMART" id="SM00612">
    <property type="entry name" value="Kelch"/>
    <property type="match status" value="4"/>
</dbReference>
<accession>A0A0S7BID1</accession>
<dbReference type="Gene3D" id="2.120.10.80">
    <property type="entry name" value="Kelch-type beta propeller"/>
    <property type="match status" value="2"/>
</dbReference>
<feature type="transmembrane region" description="Helical" evidence="3">
    <location>
        <begin position="115"/>
        <end position="140"/>
    </location>
</feature>
<dbReference type="PROSITE" id="PS00622">
    <property type="entry name" value="HTH_LUXR_1"/>
    <property type="match status" value="1"/>
</dbReference>
<name>A0A0S7BID1_9CHLR</name>
<keyword evidence="2" id="KW-0677">Repeat</keyword>
<dbReference type="InterPro" id="IPR016032">
    <property type="entry name" value="Sig_transdc_resp-reg_C-effctor"/>
</dbReference>
<evidence type="ECO:0000313" key="6">
    <source>
        <dbReference type="Proteomes" id="UP000055060"/>
    </source>
</evidence>
<dbReference type="Pfam" id="PF24681">
    <property type="entry name" value="Kelch_KLHDC2_KLHL20_DRC7"/>
    <property type="match status" value="1"/>
</dbReference>
<dbReference type="GO" id="GO:0003677">
    <property type="term" value="F:DNA binding"/>
    <property type="evidence" value="ECO:0007669"/>
    <property type="project" value="UniProtKB-KW"/>
</dbReference>
<dbReference type="PROSITE" id="PS50043">
    <property type="entry name" value="HTH_LUXR_2"/>
    <property type="match status" value="1"/>
</dbReference>
<proteinExistence type="predicted"/>
<keyword evidence="3" id="KW-0812">Transmembrane</keyword>
<dbReference type="InterPro" id="IPR006652">
    <property type="entry name" value="Kelch_1"/>
</dbReference>